<feature type="binding site" evidence="14">
    <location>
        <position position="122"/>
    </location>
    <ligand>
        <name>FAD</name>
        <dbReference type="ChEBI" id="CHEBI:57692"/>
    </ligand>
</feature>
<dbReference type="InterPro" id="IPR023753">
    <property type="entry name" value="FAD/NAD-binding_dom"/>
</dbReference>
<evidence type="ECO:0000256" key="16">
    <source>
        <dbReference type="RuleBase" id="RU003692"/>
    </source>
</evidence>
<evidence type="ECO:0000256" key="1">
    <source>
        <dbReference type="ARBA" id="ARBA00004496"/>
    </source>
</evidence>
<feature type="domain" description="Pyridine nucleotide-disulphide oxidoreductase dimerisation" evidence="17">
    <location>
        <begin position="355"/>
        <end position="464"/>
    </location>
</feature>
<dbReference type="EC" id="1.8.1.4" evidence="3 16"/>
<accession>A0A7U7J3F4</accession>
<evidence type="ECO:0000256" key="5">
    <source>
        <dbReference type="ARBA" id="ARBA00022490"/>
    </source>
</evidence>
<evidence type="ECO:0000256" key="2">
    <source>
        <dbReference type="ARBA" id="ARBA00007532"/>
    </source>
</evidence>
<dbReference type="SUPFAM" id="SSF51905">
    <property type="entry name" value="FAD/NAD(P)-binding domain"/>
    <property type="match status" value="1"/>
</dbReference>
<evidence type="ECO:0000256" key="10">
    <source>
        <dbReference type="ARBA" id="ARBA00023157"/>
    </source>
</evidence>
<dbReference type="Gene3D" id="3.30.390.30">
    <property type="match status" value="1"/>
</dbReference>
<dbReference type="PANTHER" id="PTHR22912">
    <property type="entry name" value="DISULFIDE OXIDOREDUCTASE"/>
    <property type="match status" value="1"/>
</dbReference>
<evidence type="ECO:0000256" key="7">
    <source>
        <dbReference type="ARBA" id="ARBA00022827"/>
    </source>
</evidence>
<keyword evidence="7 14" id="KW-0274">FAD</keyword>
<evidence type="ECO:0000256" key="4">
    <source>
        <dbReference type="ARBA" id="ARBA00016961"/>
    </source>
</evidence>
<comment type="catalytic activity">
    <reaction evidence="12 16">
        <text>N(6)-[(R)-dihydrolipoyl]-L-lysyl-[protein] + NAD(+) = N(6)-[(R)-lipoyl]-L-lysyl-[protein] + NADH + H(+)</text>
        <dbReference type="Rhea" id="RHEA:15045"/>
        <dbReference type="Rhea" id="RHEA-COMP:10474"/>
        <dbReference type="Rhea" id="RHEA-COMP:10475"/>
        <dbReference type="ChEBI" id="CHEBI:15378"/>
        <dbReference type="ChEBI" id="CHEBI:57540"/>
        <dbReference type="ChEBI" id="CHEBI:57945"/>
        <dbReference type="ChEBI" id="CHEBI:83099"/>
        <dbReference type="ChEBI" id="CHEBI:83100"/>
        <dbReference type="EC" id="1.8.1.4"/>
    </reaction>
</comment>
<feature type="binding site" evidence="14">
    <location>
        <begin position="327"/>
        <end position="330"/>
    </location>
    <ligand>
        <name>FAD</name>
        <dbReference type="ChEBI" id="CHEBI:57692"/>
    </ligand>
</feature>
<dbReference type="GO" id="GO:0004148">
    <property type="term" value="F:dihydrolipoyl dehydrogenase (NADH) activity"/>
    <property type="evidence" value="ECO:0007669"/>
    <property type="project" value="UniProtKB-EC"/>
</dbReference>
<evidence type="ECO:0000256" key="3">
    <source>
        <dbReference type="ARBA" id="ARBA00012608"/>
    </source>
</evidence>
<dbReference type="PRINTS" id="PR00368">
    <property type="entry name" value="FADPNR"/>
</dbReference>
<dbReference type="RefSeq" id="WP_034432606.1">
    <property type="nucleotide sequence ID" value="NZ_CBTK010000126.1"/>
</dbReference>
<dbReference type="InterPro" id="IPR004099">
    <property type="entry name" value="Pyr_nucl-diS_OxRdtase_dimer"/>
</dbReference>
<evidence type="ECO:0000259" key="17">
    <source>
        <dbReference type="Pfam" id="PF02852"/>
    </source>
</evidence>
<evidence type="ECO:0000256" key="12">
    <source>
        <dbReference type="ARBA" id="ARBA00049187"/>
    </source>
</evidence>
<dbReference type="PRINTS" id="PR00411">
    <property type="entry name" value="PNDRDTASEI"/>
</dbReference>
<keyword evidence="20" id="KW-1185">Reference proteome</keyword>
<keyword evidence="8 16" id="KW-0560">Oxidoreductase</keyword>
<dbReference type="Pfam" id="PF02852">
    <property type="entry name" value="Pyr_redox_dim"/>
    <property type="match status" value="1"/>
</dbReference>
<comment type="similarity">
    <text evidence="2 16">Belongs to the class-I pyridine nucleotide-disulfide oxidoreductase family.</text>
</comment>
<feature type="binding site" evidence="14">
    <location>
        <begin position="190"/>
        <end position="197"/>
    </location>
    <ligand>
        <name>NAD(+)</name>
        <dbReference type="ChEBI" id="CHEBI:57540"/>
    </ligand>
</feature>
<evidence type="ECO:0000256" key="9">
    <source>
        <dbReference type="ARBA" id="ARBA00023027"/>
    </source>
</evidence>
<keyword evidence="11 16" id="KW-0676">Redox-active center</keyword>
<feature type="binding site" evidence="14">
    <location>
        <position position="321"/>
    </location>
    <ligand>
        <name>FAD</name>
        <dbReference type="ChEBI" id="CHEBI:57692"/>
    </ligand>
</feature>
<protein>
    <recommendedName>
        <fullName evidence="4 16">Dihydrolipoyl dehydrogenase</fullName>
        <ecNumber evidence="3 16">1.8.1.4</ecNumber>
    </recommendedName>
</protein>
<dbReference type="InterPro" id="IPR012999">
    <property type="entry name" value="Pyr_OxRdtase_I_AS"/>
</dbReference>
<comment type="miscellaneous">
    <text evidence="16">The active site is a redox-active disulfide bond.</text>
</comment>
<keyword evidence="9 14" id="KW-0520">NAD</keyword>
<dbReference type="InterPro" id="IPR036188">
    <property type="entry name" value="FAD/NAD-bd_sf"/>
</dbReference>
<dbReference type="Gene3D" id="3.50.50.60">
    <property type="entry name" value="FAD/NAD(P)-binding domain"/>
    <property type="match status" value="2"/>
</dbReference>
<dbReference type="FunFam" id="3.50.50.60:FF:000001">
    <property type="entry name" value="Dihydrolipoyl dehydrogenase, mitochondrial"/>
    <property type="match status" value="1"/>
</dbReference>
<evidence type="ECO:0000259" key="18">
    <source>
        <dbReference type="Pfam" id="PF07992"/>
    </source>
</evidence>
<evidence type="ECO:0000256" key="6">
    <source>
        <dbReference type="ARBA" id="ARBA00022630"/>
    </source>
</evidence>
<dbReference type="GO" id="GO:0050660">
    <property type="term" value="F:flavin adenine dinucleotide binding"/>
    <property type="evidence" value="ECO:0007669"/>
    <property type="project" value="InterPro"/>
</dbReference>
<feature type="binding site" evidence="14">
    <location>
        <position position="213"/>
    </location>
    <ligand>
        <name>NAD(+)</name>
        <dbReference type="ChEBI" id="CHEBI:57540"/>
    </ligand>
</feature>
<comment type="subcellular location">
    <subcellularLocation>
        <location evidence="1">Cytoplasm</location>
    </subcellularLocation>
</comment>
<feature type="disulfide bond" description="Redox-active" evidence="15">
    <location>
        <begin position="49"/>
        <end position="54"/>
    </location>
</feature>
<evidence type="ECO:0000256" key="8">
    <source>
        <dbReference type="ARBA" id="ARBA00023002"/>
    </source>
</evidence>
<evidence type="ECO:0000256" key="13">
    <source>
        <dbReference type="PIRSR" id="PIRSR000350-2"/>
    </source>
</evidence>
<evidence type="ECO:0000256" key="11">
    <source>
        <dbReference type="ARBA" id="ARBA00023284"/>
    </source>
</evidence>
<evidence type="ECO:0000313" key="20">
    <source>
        <dbReference type="Proteomes" id="UP000019184"/>
    </source>
</evidence>
<dbReference type="Proteomes" id="UP000019184">
    <property type="component" value="Unassembled WGS sequence"/>
</dbReference>
<keyword evidence="14" id="KW-0547">Nucleotide-binding</keyword>
<gene>
    <name evidence="19" type="primary">lpd</name>
    <name evidence="19" type="ORF">BN874_2110007</name>
</gene>
<dbReference type="OrthoDB" id="9800167at2"/>
<evidence type="ECO:0000313" key="19">
    <source>
        <dbReference type="EMBL" id="CDH45164.1"/>
    </source>
</evidence>
<dbReference type="GO" id="GO:0006103">
    <property type="term" value="P:2-oxoglutarate metabolic process"/>
    <property type="evidence" value="ECO:0007669"/>
    <property type="project" value="TreeGrafter"/>
</dbReference>
<feature type="binding site" evidence="14">
    <location>
        <begin position="151"/>
        <end position="153"/>
    </location>
    <ligand>
        <name>FAD</name>
        <dbReference type="ChEBI" id="CHEBI:57692"/>
    </ligand>
</feature>
<dbReference type="EMBL" id="CBTK010000126">
    <property type="protein sequence ID" value="CDH45164.1"/>
    <property type="molecule type" value="Genomic_DNA"/>
</dbReference>
<organism evidence="19 20">
    <name type="scientific">Candidatus Contendobacter odensis Run_B_J11</name>
    <dbReference type="NCBI Taxonomy" id="1400861"/>
    <lineage>
        <taxon>Bacteria</taxon>
        <taxon>Pseudomonadati</taxon>
        <taxon>Pseudomonadota</taxon>
        <taxon>Gammaproteobacteria</taxon>
        <taxon>Candidatus Competibacteraceae</taxon>
        <taxon>Candidatus Contendibacter</taxon>
    </lineage>
</organism>
<dbReference type="AlphaFoldDB" id="A0A7U7J3F4"/>
<sequence length="477" mass="50968">MAKTYDVVVIGGGPAGYVAAIRCAQLGLETACVEKWINFKGDPALGGTCLNVGCIPSKTLLESSEQYHHIKDGIANHGIHVEGVRLDLDQMMARKEDIVLQLTNGISALFKANGVEWLQGHGKLLANRQVEITGHDGVVDVVSADNVIIATGSRPIDIGAAPVDNAEGLIVDSTGALDFRQVPATLGVIGAGVIGLELGSVWSRLGSKVIVLEAVEDFLSLVDQQIARDALRQFRKQGMDIHMGARVIATRKTANGVEVHFKDKDGDHEIMVEKLLVSVGRRPNTDDVAAPESGLLFGERGYIHVDEHCATNLPGVYAVGDVVRGPMLAHKGSEEGVMVAEIIAGQPGHLNYDTIPWVIYTSPEIAWVGKTEQALKAEGIPYKIGSFPFSANGRAKAMDHANGMVKLLAHAETDTLLGCHIIGPFASELVQEAVLAMEFNASSEDLARTIHGHPTLYEAMHEAALSVHGRALHKINT</sequence>
<reference evidence="19 20" key="1">
    <citation type="journal article" date="2014" name="ISME J.">
        <title>Candidatus Competibacter-lineage genomes retrieved from metagenomes reveal functional metabolic diversity.</title>
        <authorList>
            <person name="McIlroy S.J."/>
            <person name="Albertsen M."/>
            <person name="Andresen E.K."/>
            <person name="Saunders A.M."/>
            <person name="Kristiansen R."/>
            <person name="Stokholm-Bjerregaard M."/>
            <person name="Nielsen K.L."/>
            <person name="Nielsen P.H."/>
        </authorList>
    </citation>
    <scope>NUCLEOTIDE SEQUENCE [LARGE SCALE GENOMIC DNA]</scope>
    <source>
        <strain evidence="19 20">Run_B_J11</strain>
    </source>
</reference>
<dbReference type="PANTHER" id="PTHR22912:SF224">
    <property type="entry name" value="DIHYDROLIPOYL DEHYDROGENASE"/>
    <property type="match status" value="1"/>
</dbReference>
<feature type="active site" description="Proton acceptor" evidence="13">
    <location>
        <position position="453"/>
    </location>
</feature>
<dbReference type="GO" id="GO:0005737">
    <property type="term" value="C:cytoplasm"/>
    <property type="evidence" value="ECO:0007669"/>
    <property type="project" value="UniProtKB-SubCell"/>
</dbReference>
<comment type="cofactor">
    <cofactor evidence="14 16">
        <name>FAD</name>
        <dbReference type="ChEBI" id="CHEBI:57692"/>
    </cofactor>
    <text evidence="14 16">Binds 1 FAD per subunit.</text>
</comment>
<dbReference type="FunFam" id="3.30.390.30:FF:000001">
    <property type="entry name" value="Dihydrolipoyl dehydrogenase"/>
    <property type="match status" value="1"/>
</dbReference>
<dbReference type="SUPFAM" id="SSF55424">
    <property type="entry name" value="FAD/NAD-linked reductases, dimerisation (C-terminal) domain"/>
    <property type="match status" value="1"/>
</dbReference>
<dbReference type="PROSITE" id="PS00076">
    <property type="entry name" value="PYRIDINE_REDOX_1"/>
    <property type="match status" value="1"/>
</dbReference>
<proteinExistence type="inferred from homology"/>
<name>A0A7U7J3F4_9GAMM</name>
<dbReference type="Pfam" id="PF07992">
    <property type="entry name" value="Pyr_redox_2"/>
    <property type="match status" value="1"/>
</dbReference>
<dbReference type="InterPro" id="IPR016156">
    <property type="entry name" value="FAD/NAD-linked_Rdtase_dimer_sf"/>
</dbReference>
<dbReference type="InterPro" id="IPR050151">
    <property type="entry name" value="Class-I_Pyr_Nuc-Dis_Oxidored"/>
</dbReference>
<keyword evidence="6 16" id="KW-0285">Flavoprotein</keyword>
<dbReference type="NCBIfam" id="TIGR01350">
    <property type="entry name" value="lipoamide_DH"/>
    <property type="match status" value="1"/>
</dbReference>
<feature type="domain" description="FAD/NAD(P)-binding" evidence="18">
    <location>
        <begin position="5"/>
        <end position="336"/>
    </location>
</feature>
<comment type="caution">
    <text evidence="19">The sequence shown here is derived from an EMBL/GenBank/DDBJ whole genome shotgun (WGS) entry which is preliminary data.</text>
</comment>
<dbReference type="InterPro" id="IPR006258">
    <property type="entry name" value="Lipoamide_DH"/>
</dbReference>
<evidence type="ECO:0000256" key="15">
    <source>
        <dbReference type="PIRSR" id="PIRSR000350-4"/>
    </source>
</evidence>
<dbReference type="InterPro" id="IPR001100">
    <property type="entry name" value="Pyr_nuc-diS_OxRdtase"/>
</dbReference>
<feature type="binding site" evidence="14">
    <location>
        <position position="58"/>
    </location>
    <ligand>
        <name>FAD</name>
        <dbReference type="ChEBI" id="CHEBI:57692"/>
    </ligand>
</feature>
<keyword evidence="10" id="KW-1015">Disulfide bond</keyword>
<evidence type="ECO:0000256" key="14">
    <source>
        <dbReference type="PIRSR" id="PIRSR000350-3"/>
    </source>
</evidence>
<dbReference type="PIRSF" id="PIRSF000350">
    <property type="entry name" value="Mercury_reductase_MerA"/>
    <property type="match status" value="1"/>
</dbReference>
<feature type="binding site" evidence="14">
    <location>
        <position position="280"/>
    </location>
    <ligand>
        <name>NAD(+)</name>
        <dbReference type="ChEBI" id="CHEBI:57540"/>
    </ligand>
</feature>
<keyword evidence="5" id="KW-0963">Cytoplasm</keyword>